<evidence type="ECO:0000313" key="3">
    <source>
        <dbReference type="EMBL" id="QKE26736.1"/>
    </source>
</evidence>
<reference evidence="3 4" key="1">
    <citation type="submission" date="2018-07" db="EMBL/GenBank/DDBJ databases">
        <title>Identification of phenol metabolism pathways in Arcobacter.</title>
        <authorList>
            <person name="Miller W.G."/>
            <person name="Yee E."/>
            <person name="Bono J.L."/>
        </authorList>
    </citation>
    <scope>NUCLEOTIDE SEQUENCE [LARGE SCALE GENOMIC DNA]</scope>
    <source>
        <strain evidence="3 4">W63</strain>
    </source>
</reference>
<name>A0AAE7B541_9BACT</name>
<organism evidence="3 4">
    <name type="scientific">Arcobacter aquimarinus</name>
    <dbReference type="NCBI Taxonomy" id="1315211"/>
    <lineage>
        <taxon>Bacteria</taxon>
        <taxon>Pseudomonadati</taxon>
        <taxon>Campylobacterota</taxon>
        <taxon>Epsilonproteobacteria</taxon>
        <taxon>Campylobacterales</taxon>
        <taxon>Arcobacteraceae</taxon>
        <taxon>Arcobacter</taxon>
    </lineage>
</organism>
<evidence type="ECO:0000256" key="1">
    <source>
        <dbReference type="ARBA" id="ARBA00009981"/>
    </source>
</evidence>
<dbReference type="SUPFAM" id="SSF143120">
    <property type="entry name" value="YefM-like"/>
    <property type="match status" value="1"/>
</dbReference>
<dbReference type="InterPro" id="IPR036165">
    <property type="entry name" value="YefM-like_sf"/>
</dbReference>
<dbReference type="Pfam" id="PF02604">
    <property type="entry name" value="PhdYeFM_antitox"/>
    <property type="match status" value="1"/>
</dbReference>
<evidence type="ECO:0000313" key="4">
    <source>
        <dbReference type="Proteomes" id="UP000502065"/>
    </source>
</evidence>
<sequence>MQVVSMTEARNNFKAIFDAVYNNNDEVIIHRKGRENVVVIPFEEYDILKKAFSHDYMSWHKKELENIGKIGLNSKSFVEDSEDYSKW</sequence>
<protein>
    <recommendedName>
        <fullName evidence="2">Antitoxin</fullName>
    </recommendedName>
</protein>
<comment type="similarity">
    <text evidence="1 2">Belongs to the phD/YefM antitoxin family.</text>
</comment>
<gene>
    <name evidence="3" type="ORF">AAQM_2015</name>
</gene>
<evidence type="ECO:0000256" key="2">
    <source>
        <dbReference type="RuleBase" id="RU362080"/>
    </source>
</evidence>
<dbReference type="EMBL" id="CP030944">
    <property type="protein sequence ID" value="QKE26736.1"/>
    <property type="molecule type" value="Genomic_DNA"/>
</dbReference>
<dbReference type="NCBIfam" id="TIGR01552">
    <property type="entry name" value="phd_fam"/>
    <property type="match status" value="1"/>
</dbReference>
<dbReference type="AlphaFoldDB" id="A0AAE7B541"/>
<keyword evidence="4" id="KW-1185">Reference proteome</keyword>
<dbReference type="Proteomes" id="UP000502065">
    <property type="component" value="Chromosome"/>
</dbReference>
<proteinExistence type="inferred from homology"/>
<dbReference type="InterPro" id="IPR006442">
    <property type="entry name" value="Antitoxin_Phd/YefM"/>
</dbReference>
<dbReference type="RefSeq" id="WP_129095735.1">
    <property type="nucleotide sequence ID" value="NZ_CBCSAE010000012.1"/>
</dbReference>
<accession>A0AAE7B541</accession>
<dbReference type="KEGG" id="aaqi:AAQM_2015"/>
<dbReference type="Gene3D" id="3.40.1620.10">
    <property type="entry name" value="YefM-like domain"/>
    <property type="match status" value="1"/>
</dbReference>
<comment type="function">
    <text evidence="2">Antitoxin component of a type II toxin-antitoxin (TA) system.</text>
</comment>